<accession>A0A846QM59</accession>
<gene>
    <name evidence="3" type="ORF">GGQ74_002888</name>
</gene>
<dbReference type="SUPFAM" id="SSF56059">
    <property type="entry name" value="Glutathione synthetase ATP-binding domain-like"/>
    <property type="match status" value="1"/>
</dbReference>
<dbReference type="GO" id="GO:0046872">
    <property type="term" value="F:metal ion binding"/>
    <property type="evidence" value="ECO:0007669"/>
    <property type="project" value="InterPro"/>
</dbReference>
<dbReference type="AlphaFoldDB" id="A0A846QM59"/>
<dbReference type="RefSeq" id="WP_167942281.1">
    <property type="nucleotide sequence ID" value="NZ_JAATJA010000004.1"/>
</dbReference>
<evidence type="ECO:0000259" key="2">
    <source>
        <dbReference type="PROSITE" id="PS50975"/>
    </source>
</evidence>
<keyword evidence="1" id="KW-0547">Nucleotide-binding</keyword>
<name>A0A846QM59_9BACT</name>
<comment type="caution">
    <text evidence="3">The sequence shown here is derived from an EMBL/GenBank/DDBJ whole genome shotgun (WGS) entry which is preliminary data.</text>
</comment>
<dbReference type="InterPro" id="IPR048764">
    <property type="entry name" value="PylC_N"/>
</dbReference>
<evidence type="ECO:0000313" key="3">
    <source>
        <dbReference type="EMBL" id="NJB69191.1"/>
    </source>
</evidence>
<dbReference type="Gene3D" id="3.40.50.20">
    <property type="match status" value="1"/>
</dbReference>
<dbReference type="PROSITE" id="PS50975">
    <property type="entry name" value="ATP_GRASP"/>
    <property type="match status" value="1"/>
</dbReference>
<dbReference type="EMBL" id="JAATJA010000004">
    <property type="protein sequence ID" value="NJB69191.1"/>
    <property type="molecule type" value="Genomic_DNA"/>
</dbReference>
<dbReference type="Pfam" id="PF15632">
    <property type="entry name" value="ATPgrasp_Ter"/>
    <property type="match status" value="1"/>
</dbReference>
<keyword evidence="1" id="KW-0067">ATP-binding</keyword>
<evidence type="ECO:0000256" key="1">
    <source>
        <dbReference type="PROSITE-ProRule" id="PRU00409"/>
    </source>
</evidence>
<dbReference type="Pfam" id="PF21360">
    <property type="entry name" value="PylC-like_N"/>
    <property type="match status" value="1"/>
</dbReference>
<evidence type="ECO:0000313" key="4">
    <source>
        <dbReference type="Proteomes" id="UP000580856"/>
    </source>
</evidence>
<feature type="domain" description="ATP-grasp" evidence="2">
    <location>
        <begin position="115"/>
        <end position="299"/>
    </location>
</feature>
<reference evidence="3 4" key="1">
    <citation type="submission" date="2020-03" db="EMBL/GenBank/DDBJ databases">
        <title>Genomic Encyclopedia of Type Strains, Phase IV (KMG-IV): sequencing the most valuable type-strain genomes for metagenomic binning, comparative biology and taxonomic classification.</title>
        <authorList>
            <person name="Goeker M."/>
        </authorList>
    </citation>
    <scope>NUCLEOTIDE SEQUENCE [LARGE SCALE GENOMIC DNA]</scope>
    <source>
        <strain evidence="3 4">DSM 24233</strain>
    </source>
</reference>
<dbReference type="InterPro" id="IPR011761">
    <property type="entry name" value="ATP-grasp"/>
</dbReference>
<organism evidence="3 4">
    <name type="scientific">Desulfobaculum xiamenense</name>
    <dbReference type="NCBI Taxonomy" id="995050"/>
    <lineage>
        <taxon>Bacteria</taxon>
        <taxon>Pseudomonadati</taxon>
        <taxon>Thermodesulfobacteriota</taxon>
        <taxon>Desulfovibrionia</taxon>
        <taxon>Desulfovibrionales</taxon>
        <taxon>Desulfovibrionaceae</taxon>
        <taxon>Desulfobaculum</taxon>
    </lineage>
</organism>
<dbReference type="GO" id="GO:0005524">
    <property type="term" value="F:ATP binding"/>
    <property type="evidence" value="ECO:0007669"/>
    <property type="project" value="UniProtKB-UniRule"/>
</dbReference>
<dbReference type="Proteomes" id="UP000580856">
    <property type="component" value="Unassembled WGS sequence"/>
</dbReference>
<keyword evidence="4" id="KW-1185">Reference proteome</keyword>
<sequence length="334" mass="36550">MRVLVPTAGRRNILLDAVRRCPQVTRLVTTEVDFTAPGVVSADVCYRVPRSADPAYIAALERIIRRERISHVLPLADLDLVGLAGCRERFAALGAALVAVPDATIDLCMDKWASHTMLEGLGVPVPHTVRLDELPPDGHGATYPACLKPRHAGMKNSPWYFFARLAGPQDLAAQRTRCAGREGDYLVQEHLEGRMEINVDFFARAGSLRRLVTLHRRGFGAGGGITRGTTIPCDPRIKTMTETIVSALHYDGPGNFQVWRDDAGGLAVTEINPRFSNSSALVCIPAGENYFELLFRMLGGEDVPPRFDAYELLTVTCAYAPVVVREDALVDPFA</sequence>
<protein>
    <submittedName>
        <fullName evidence="3">Biotin carboxylase</fullName>
    </submittedName>
</protein>
<dbReference type="Gene3D" id="3.30.470.20">
    <property type="entry name" value="ATP-grasp fold, B domain"/>
    <property type="match status" value="1"/>
</dbReference>
<proteinExistence type="predicted"/>